<sequence>MEPVLSALAPSTPKWRFLEHLGLAHSEAQHVYTSMKADAVIAWQRLQADPDASLPLCQDRNTDRPPFAINQMNETAIRREILRGAYGTSFETAISEAVVGMDIPTAVFAFVVRQPRLLMAAVVST</sequence>
<keyword evidence="2" id="KW-1185">Reference proteome</keyword>
<organism evidence="1 2">
    <name type="scientific">Peltaster fructicola</name>
    <dbReference type="NCBI Taxonomy" id="286661"/>
    <lineage>
        <taxon>Eukaryota</taxon>
        <taxon>Fungi</taxon>
        <taxon>Dikarya</taxon>
        <taxon>Ascomycota</taxon>
        <taxon>Pezizomycotina</taxon>
        <taxon>Dothideomycetes</taxon>
        <taxon>Dothideomycetes incertae sedis</taxon>
        <taxon>Peltaster</taxon>
    </lineage>
</organism>
<evidence type="ECO:0000313" key="2">
    <source>
        <dbReference type="Proteomes" id="UP000503462"/>
    </source>
</evidence>
<protein>
    <submittedName>
        <fullName evidence="1">Uncharacterized protein</fullName>
    </submittedName>
</protein>
<evidence type="ECO:0000313" key="1">
    <source>
        <dbReference type="EMBL" id="QIW96510.1"/>
    </source>
</evidence>
<dbReference type="EMBL" id="CP051139">
    <property type="protein sequence ID" value="QIW96510.1"/>
    <property type="molecule type" value="Genomic_DNA"/>
</dbReference>
<name>A0A6H0XPD4_9PEZI</name>
<dbReference type="AlphaFoldDB" id="A0A6H0XPD4"/>
<reference evidence="1 2" key="1">
    <citation type="journal article" date="2016" name="Sci. Rep.">
        <title>Peltaster fructicola genome reveals evolution from an invasive phytopathogen to an ectophytic parasite.</title>
        <authorList>
            <person name="Xu C."/>
            <person name="Chen H."/>
            <person name="Gleason M.L."/>
            <person name="Xu J.R."/>
            <person name="Liu H."/>
            <person name="Zhang R."/>
            <person name="Sun G."/>
        </authorList>
    </citation>
    <scope>NUCLEOTIDE SEQUENCE [LARGE SCALE GENOMIC DNA]</scope>
    <source>
        <strain evidence="1 2">LNHT1506</strain>
    </source>
</reference>
<dbReference type="Proteomes" id="UP000503462">
    <property type="component" value="Chromosome 1"/>
</dbReference>
<accession>A0A6H0XPD4</accession>
<proteinExistence type="predicted"/>
<gene>
    <name evidence="1" type="ORF">AMS68_002028</name>
</gene>